<organism evidence="1 2">
    <name type="scientific">Striga asiatica</name>
    <name type="common">Asiatic witchweed</name>
    <name type="synonym">Buchnera asiatica</name>
    <dbReference type="NCBI Taxonomy" id="4170"/>
    <lineage>
        <taxon>Eukaryota</taxon>
        <taxon>Viridiplantae</taxon>
        <taxon>Streptophyta</taxon>
        <taxon>Embryophyta</taxon>
        <taxon>Tracheophyta</taxon>
        <taxon>Spermatophyta</taxon>
        <taxon>Magnoliopsida</taxon>
        <taxon>eudicotyledons</taxon>
        <taxon>Gunneridae</taxon>
        <taxon>Pentapetalae</taxon>
        <taxon>asterids</taxon>
        <taxon>lamiids</taxon>
        <taxon>Lamiales</taxon>
        <taxon>Orobanchaceae</taxon>
        <taxon>Buchnereae</taxon>
        <taxon>Striga</taxon>
    </lineage>
</organism>
<sequence length="113" mass="12752">MGSSWAFKPKGRGLGRVQGDEFALDGEQPCAQLTVRRPATKSSLTGEKESQLLGTIFYEKMIWAIYGGGGATTVDWGWRRIWGRETDWAIWGRETDGRFGQGRWRAEEQRLGV</sequence>
<evidence type="ECO:0000313" key="1">
    <source>
        <dbReference type="EMBL" id="GER39197.1"/>
    </source>
</evidence>
<protein>
    <submittedName>
        <fullName evidence="1">DNA glycosylase superfamily protein</fullName>
    </submittedName>
</protein>
<dbReference type="EMBL" id="BKCP01005594">
    <property type="protein sequence ID" value="GER39197.1"/>
    <property type="molecule type" value="Genomic_DNA"/>
</dbReference>
<reference evidence="2" key="1">
    <citation type="journal article" date="2019" name="Curr. Biol.">
        <title>Genome Sequence of Striga asiatica Provides Insight into the Evolution of Plant Parasitism.</title>
        <authorList>
            <person name="Yoshida S."/>
            <person name="Kim S."/>
            <person name="Wafula E.K."/>
            <person name="Tanskanen J."/>
            <person name="Kim Y.M."/>
            <person name="Honaas L."/>
            <person name="Yang Z."/>
            <person name="Spallek T."/>
            <person name="Conn C.E."/>
            <person name="Ichihashi Y."/>
            <person name="Cheong K."/>
            <person name="Cui S."/>
            <person name="Der J.P."/>
            <person name="Gundlach H."/>
            <person name="Jiao Y."/>
            <person name="Hori C."/>
            <person name="Ishida J.K."/>
            <person name="Kasahara H."/>
            <person name="Kiba T."/>
            <person name="Kim M.S."/>
            <person name="Koo N."/>
            <person name="Laohavisit A."/>
            <person name="Lee Y.H."/>
            <person name="Lumba S."/>
            <person name="McCourt P."/>
            <person name="Mortimer J.C."/>
            <person name="Mutuku J.M."/>
            <person name="Nomura T."/>
            <person name="Sasaki-Sekimoto Y."/>
            <person name="Seto Y."/>
            <person name="Wang Y."/>
            <person name="Wakatake T."/>
            <person name="Sakakibara H."/>
            <person name="Demura T."/>
            <person name="Yamaguchi S."/>
            <person name="Yoneyama K."/>
            <person name="Manabe R.I."/>
            <person name="Nelson D.C."/>
            <person name="Schulman A.H."/>
            <person name="Timko M.P."/>
            <person name="dePamphilis C.W."/>
            <person name="Choi D."/>
            <person name="Shirasu K."/>
        </authorList>
    </citation>
    <scope>NUCLEOTIDE SEQUENCE [LARGE SCALE GENOMIC DNA]</scope>
    <source>
        <strain evidence="2">cv. UVA1</strain>
    </source>
</reference>
<accession>A0A5A7Q484</accession>
<comment type="caution">
    <text evidence="1">The sequence shown here is derived from an EMBL/GenBank/DDBJ whole genome shotgun (WGS) entry which is preliminary data.</text>
</comment>
<name>A0A5A7Q484_STRAF</name>
<evidence type="ECO:0000313" key="2">
    <source>
        <dbReference type="Proteomes" id="UP000325081"/>
    </source>
</evidence>
<gene>
    <name evidence="1" type="ORF">STAS_15798</name>
</gene>
<dbReference type="AlphaFoldDB" id="A0A5A7Q484"/>
<keyword evidence="2" id="KW-1185">Reference proteome</keyword>
<dbReference type="Proteomes" id="UP000325081">
    <property type="component" value="Unassembled WGS sequence"/>
</dbReference>
<proteinExistence type="predicted"/>